<dbReference type="Proteomes" id="UP000756132">
    <property type="component" value="Chromosome 3"/>
</dbReference>
<gene>
    <name evidence="1" type="ORF">CLAFUR5_08765</name>
</gene>
<protein>
    <submittedName>
        <fullName evidence="1">Uncharacterized protein</fullName>
    </submittedName>
</protein>
<accession>A0A9Q8LDV7</accession>
<proteinExistence type="predicted"/>
<dbReference type="KEGG" id="ffu:CLAFUR5_08765"/>
<dbReference type="EMBL" id="CP090165">
    <property type="protein sequence ID" value="UJO15603.1"/>
    <property type="molecule type" value="Genomic_DNA"/>
</dbReference>
<keyword evidence="2" id="KW-1185">Reference proteome</keyword>
<reference evidence="1" key="1">
    <citation type="submission" date="2021-12" db="EMBL/GenBank/DDBJ databases">
        <authorList>
            <person name="Zaccaron A."/>
            <person name="Stergiopoulos I."/>
        </authorList>
    </citation>
    <scope>NUCLEOTIDE SEQUENCE</scope>
    <source>
        <strain evidence="1">Race5_Kim</strain>
    </source>
</reference>
<dbReference type="GeneID" id="71988643"/>
<name>A0A9Q8LDV7_PASFU</name>
<organism evidence="1 2">
    <name type="scientific">Passalora fulva</name>
    <name type="common">Tomato leaf mold</name>
    <name type="synonym">Cladosporium fulvum</name>
    <dbReference type="NCBI Taxonomy" id="5499"/>
    <lineage>
        <taxon>Eukaryota</taxon>
        <taxon>Fungi</taxon>
        <taxon>Dikarya</taxon>
        <taxon>Ascomycota</taxon>
        <taxon>Pezizomycotina</taxon>
        <taxon>Dothideomycetes</taxon>
        <taxon>Dothideomycetidae</taxon>
        <taxon>Mycosphaerellales</taxon>
        <taxon>Mycosphaerellaceae</taxon>
        <taxon>Fulvia</taxon>
    </lineage>
</organism>
<dbReference type="AlphaFoldDB" id="A0A9Q8LDV7"/>
<dbReference type="RefSeq" id="XP_047759969.1">
    <property type="nucleotide sequence ID" value="XM_047907913.1"/>
</dbReference>
<evidence type="ECO:0000313" key="1">
    <source>
        <dbReference type="EMBL" id="UJO15603.1"/>
    </source>
</evidence>
<evidence type="ECO:0000313" key="2">
    <source>
        <dbReference type="Proteomes" id="UP000756132"/>
    </source>
</evidence>
<reference evidence="1" key="2">
    <citation type="journal article" date="2022" name="Microb. Genom.">
        <title>A chromosome-scale genome assembly of the tomato pathogen Cladosporium fulvum reveals a compartmentalized genome architecture and the presence of a dispensable chromosome.</title>
        <authorList>
            <person name="Zaccaron A.Z."/>
            <person name="Chen L.H."/>
            <person name="Samaras A."/>
            <person name="Stergiopoulos I."/>
        </authorList>
    </citation>
    <scope>NUCLEOTIDE SEQUENCE</scope>
    <source>
        <strain evidence="1">Race5_Kim</strain>
    </source>
</reference>
<sequence length="169" mass="19021">MSVFRKMLIDSQRLVYREQCLGVTDIGFEEYLFLRWDMDHAFATKAGNRSTVHGDGIHPVYAFWTQQFVGVVDNVQASVDHEDWLSGGTEGSGIDYLSINARILSTHVEENLTPWSLVTVLIDFTQLLRLRAVPPASSERLRFTGSTLWRPTTSKLGIGVEGPVDRYAT</sequence>